<reference evidence="1 2" key="1">
    <citation type="submission" date="2018-07" db="EMBL/GenBank/DDBJ databases">
        <title>High-quality-draft genome sequence of Gaiella occulta.</title>
        <authorList>
            <person name="Severino R."/>
            <person name="Froufe H.J.C."/>
            <person name="Rainey F.A."/>
            <person name="Barroso C."/>
            <person name="Albuquerque L."/>
            <person name="Lobo-Da-Cunha A."/>
            <person name="Da Costa M.S."/>
            <person name="Egas C."/>
        </authorList>
    </citation>
    <scope>NUCLEOTIDE SEQUENCE [LARGE SCALE GENOMIC DNA]</scope>
    <source>
        <strain evidence="1 2">F2-233</strain>
    </source>
</reference>
<dbReference type="Proteomes" id="UP000254134">
    <property type="component" value="Unassembled WGS sequence"/>
</dbReference>
<name>A0A7M2YYI7_9ACTN</name>
<gene>
    <name evidence="1" type="ORF">Gocc_1699</name>
</gene>
<evidence type="ECO:0000313" key="2">
    <source>
        <dbReference type="Proteomes" id="UP000254134"/>
    </source>
</evidence>
<dbReference type="EMBL" id="QQZY01000003">
    <property type="protein sequence ID" value="RDI74810.1"/>
    <property type="molecule type" value="Genomic_DNA"/>
</dbReference>
<evidence type="ECO:0000313" key="1">
    <source>
        <dbReference type="EMBL" id="RDI74810.1"/>
    </source>
</evidence>
<dbReference type="AlphaFoldDB" id="A0A7M2YYI7"/>
<sequence length="108" mass="12243">MEFAPRIDRRLVTAVTRAGDLHSSAAVWRKLRRRAVRLRVATPCYESVRRLVVAERERRAELAATLLTILEIGARRIPALPEHVSRIHRRHLALARSGARTLSPARAP</sequence>
<proteinExistence type="predicted"/>
<accession>A0A7M2YYI7</accession>
<comment type="caution">
    <text evidence="1">The sequence shown here is derived from an EMBL/GenBank/DDBJ whole genome shotgun (WGS) entry which is preliminary data.</text>
</comment>
<keyword evidence="2" id="KW-1185">Reference proteome</keyword>
<organism evidence="1 2">
    <name type="scientific">Gaiella occulta</name>
    <dbReference type="NCBI Taxonomy" id="1002870"/>
    <lineage>
        <taxon>Bacteria</taxon>
        <taxon>Bacillati</taxon>
        <taxon>Actinomycetota</taxon>
        <taxon>Thermoleophilia</taxon>
        <taxon>Gaiellales</taxon>
        <taxon>Gaiellaceae</taxon>
        <taxon>Gaiella</taxon>
    </lineage>
</organism>
<reference evidence="2" key="2">
    <citation type="journal article" date="2019" name="MicrobiologyOpen">
        <title>High-quality draft genome sequence of Gaiella occulta isolated from a 150 meter deep mineral water borehole and comparison with the genome sequences of other deep-branching lineages of the phylum Actinobacteria.</title>
        <authorList>
            <person name="Severino R."/>
            <person name="Froufe H.J.C."/>
            <person name="Barroso C."/>
            <person name="Albuquerque L."/>
            <person name="Lobo-da-Cunha A."/>
            <person name="da Costa M.S."/>
            <person name="Egas C."/>
        </authorList>
    </citation>
    <scope>NUCLEOTIDE SEQUENCE [LARGE SCALE GENOMIC DNA]</scope>
    <source>
        <strain evidence="2">F2-233</strain>
    </source>
</reference>
<dbReference type="RefSeq" id="WP_114796101.1">
    <property type="nucleotide sequence ID" value="NZ_QQZY01000003.1"/>
</dbReference>
<protein>
    <submittedName>
        <fullName evidence="1">Uncharacterized protein</fullName>
    </submittedName>
</protein>